<keyword evidence="3" id="KW-0540">Nuclease</keyword>
<dbReference type="Gene3D" id="1.20.120.580">
    <property type="entry name" value="bsu32300-like"/>
    <property type="match status" value="1"/>
</dbReference>
<dbReference type="eggNOG" id="COG2361">
    <property type="taxonomic scope" value="Bacteria"/>
</dbReference>
<keyword evidence="8" id="KW-1185">Reference proteome</keyword>
<keyword evidence="4" id="KW-0547">Nucleotide-binding</keyword>
<dbReference type="GO" id="GO:0110001">
    <property type="term" value="C:toxin-antitoxin complex"/>
    <property type="evidence" value="ECO:0007669"/>
    <property type="project" value="InterPro"/>
</dbReference>
<dbReference type="Pfam" id="PF01934">
    <property type="entry name" value="HepT-like"/>
    <property type="match status" value="1"/>
</dbReference>
<dbReference type="Proteomes" id="UP000034681">
    <property type="component" value="Unassembled WGS sequence"/>
</dbReference>
<dbReference type="InterPro" id="IPR037038">
    <property type="entry name" value="HepT-like_sf"/>
</dbReference>
<evidence type="ECO:0000256" key="2">
    <source>
        <dbReference type="ARBA" id="ARBA00022649"/>
    </source>
</evidence>
<evidence type="ECO:0000256" key="3">
    <source>
        <dbReference type="ARBA" id="ARBA00022722"/>
    </source>
</evidence>
<evidence type="ECO:0000256" key="5">
    <source>
        <dbReference type="ARBA" id="ARBA00022801"/>
    </source>
</evidence>
<comment type="similarity">
    <text evidence="6">Belongs to the HepT RNase toxin family.</text>
</comment>
<dbReference type="InterPro" id="IPR008201">
    <property type="entry name" value="HepT-like"/>
</dbReference>
<evidence type="ECO:0000313" key="7">
    <source>
        <dbReference type="EMBL" id="KKJ00704.1"/>
    </source>
</evidence>
<comment type="caution">
    <text evidence="7">The sequence shown here is derived from an EMBL/GenBank/DDBJ whole genome shotgun (WGS) entry which is preliminary data.</text>
</comment>
<keyword evidence="2" id="KW-1277">Toxin-antitoxin system</keyword>
<keyword evidence="5" id="KW-0378">Hydrolase</keyword>
<dbReference type="PANTHER" id="PTHR34139">
    <property type="entry name" value="UPF0331 PROTEIN MJ0127"/>
    <property type="match status" value="1"/>
</dbReference>
<evidence type="ECO:0000256" key="1">
    <source>
        <dbReference type="ARBA" id="ARBA00022553"/>
    </source>
</evidence>
<sequence length="122" mass="14175">MPDPNLTLQLLMQIDEAMQRIHWRFENIQTPEDFTRDRSGLDRLDAIAMMLIALGETIKRLDTHLGNRLSDLYPEIDWTAIKGIRNVLAHNYFSIDPEEVYKICSTDLQALANTLTQLRSQF</sequence>
<dbReference type="GO" id="GO:0000166">
    <property type="term" value="F:nucleotide binding"/>
    <property type="evidence" value="ECO:0007669"/>
    <property type="project" value="UniProtKB-KW"/>
</dbReference>
<evidence type="ECO:0000256" key="6">
    <source>
        <dbReference type="ARBA" id="ARBA00024207"/>
    </source>
</evidence>
<organism evidence="7 8">
    <name type="scientific">Prochlorothrix hollandica PCC 9006 = CALU 1027</name>
    <dbReference type="NCBI Taxonomy" id="317619"/>
    <lineage>
        <taxon>Bacteria</taxon>
        <taxon>Bacillati</taxon>
        <taxon>Cyanobacteriota</taxon>
        <taxon>Cyanophyceae</taxon>
        <taxon>Prochlorotrichales</taxon>
        <taxon>Prochlorotrichaceae</taxon>
        <taxon>Prochlorothrix</taxon>
    </lineage>
</organism>
<dbReference type="GO" id="GO:0016787">
    <property type="term" value="F:hydrolase activity"/>
    <property type="evidence" value="ECO:0007669"/>
    <property type="project" value="UniProtKB-KW"/>
</dbReference>
<accession>A0A0M2Q165</accession>
<name>A0A0M2Q165_PROHO</name>
<dbReference type="OrthoDB" id="9810538at2"/>
<dbReference type="EMBL" id="AJTX02000003">
    <property type="protein sequence ID" value="KKJ00704.1"/>
    <property type="molecule type" value="Genomic_DNA"/>
</dbReference>
<evidence type="ECO:0008006" key="9">
    <source>
        <dbReference type="Google" id="ProtNLM"/>
    </source>
</evidence>
<dbReference type="STRING" id="317619.GCA_000332315_04481"/>
<evidence type="ECO:0000256" key="4">
    <source>
        <dbReference type="ARBA" id="ARBA00022741"/>
    </source>
</evidence>
<dbReference type="RefSeq" id="WP_017714571.1">
    <property type="nucleotide sequence ID" value="NZ_KB235944.1"/>
</dbReference>
<dbReference type="InterPro" id="IPR051813">
    <property type="entry name" value="HepT_RNase_toxin"/>
</dbReference>
<reference evidence="7" key="1">
    <citation type="submission" date="2012-04" db="EMBL/GenBank/DDBJ databases">
        <authorList>
            <person name="Borisov I.G."/>
            <person name="Ivanikova N.V."/>
            <person name="Pinevich A.V."/>
        </authorList>
    </citation>
    <scope>NUCLEOTIDE SEQUENCE</scope>
    <source>
        <strain evidence="7">CALU 1027</strain>
    </source>
</reference>
<dbReference type="AlphaFoldDB" id="A0A0M2Q165"/>
<dbReference type="PANTHER" id="PTHR34139:SF1">
    <property type="entry name" value="RNASE MJ1380-RELATED"/>
    <property type="match status" value="1"/>
</dbReference>
<gene>
    <name evidence="7" type="ORF">PROH_05310</name>
</gene>
<evidence type="ECO:0000313" key="8">
    <source>
        <dbReference type="Proteomes" id="UP000034681"/>
    </source>
</evidence>
<proteinExistence type="inferred from homology"/>
<keyword evidence="1" id="KW-0597">Phosphoprotein</keyword>
<dbReference type="GO" id="GO:0004540">
    <property type="term" value="F:RNA nuclease activity"/>
    <property type="evidence" value="ECO:0007669"/>
    <property type="project" value="InterPro"/>
</dbReference>
<protein>
    <recommendedName>
        <fullName evidence="9">DUF86 domain-containing protein</fullName>
    </recommendedName>
</protein>